<keyword evidence="1" id="KW-0479">Metal-binding</keyword>
<dbReference type="InterPro" id="IPR002509">
    <property type="entry name" value="NODB_dom"/>
</dbReference>
<dbReference type="PANTHER" id="PTHR10587:SF133">
    <property type="entry name" value="CHITIN DEACETYLASE 1-RELATED"/>
    <property type="match status" value="1"/>
</dbReference>
<dbReference type="AlphaFoldDB" id="A0A1G5L9N6"/>
<evidence type="ECO:0000259" key="4">
    <source>
        <dbReference type="PROSITE" id="PS51677"/>
    </source>
</evidence>
<gene>
    <name evidence="5" type="ORF">SAMN05720606_12243</name>
</gene>
<dbReference type="GO" id="GO:0005975">
    <property type="term" value="P:carbohydrate metabolic process"/>
    <property type="evidence" value="ECO:0007669"/>
    <property type="project" value="InterPro"/>
</dbReference>
<keyword evidence="2" id="KW-0378">Hydrolase</keyword>
<name>A0A1G5L9N6_9BACL</name>
<dbReference type="PANTHER" id="PTHR10587">
    <property type="entry name" value="GLYCOSYL TRANSFERASE-RELATED"/>
    <property type="match status" value="1"/>
</dbReference>
<evidence type="ECO:0000313" key="5">
    <source>
        <dbReference type="EMBL" id="SCZ09526.1"/>
    </source>
</evidence>
<evidence type="ECO:0000256" key="2">
    <source>
        <dbReference type="ARBA" id="ARBA00022801"/>
    </source>
</evidence>
<feature type="chain" id="PRO_5038631885" evidence="3">
    <location>
        <begin position="27"/>
        <end position="263"/>
    </location>
</feature>
<dbReference type="GO" id="GO:0016810">
    <property type="term" value="F:hydrolase activity, acting on carbon-nitrogen (but not peptide) bonds"/>
    <property type="evidence" value="ECO:0007669"/>
    <property type="project" value="InterPro"/>
</dbReference>
<protein>
    <submittedName>
        <fullName evidence="5">Polysaccharide deacetylase family sporulation protein PdaB</fullName>
    </submittedName>
</protein>
<dbReference type="Pfam" id="PF01522">
    <property type="entry name" value="Polysacc_deac_1"/>
    <property type="match status" value="1"/>
</dbReference>
<dbReference type="Gene3D" id="3.20.20.370">
    <property type="entry name" value="Glycoside hydrolase/deacetylase"/>
    <property type="match status" value="1"/>
</dbReference>
<dbReference type="RefSeq" id="WP_090924398.1">
    <property type="nucleotide sequence ID" value="NZ_FMVM01000022.1"/>
</dbReference>
<reference evidence="6" key="1">
    <citation type="submission" date="2016-10" db="EMBL/GenBank/DDBJ databases">
        <authorList>
            <person name="Varghese N."/>
            <person name="Submissions S."/>
        </authorList>
    </citation>
    <scope>NUCLEOTIDE SEQUENCE [LARGE SCALE GENOMIC DNA]</scope>
    <source>
        <strain evidence="6">BL9</strain>
    </source>
</reference>
<dbReference type="InterPro" id="IPR050248">
    <property type="entry name" value="Polysacc_deacetylase_ArnD"/>
</dbReference>
<dbReference type="GO" id="GO:0016020">
    <property type="term" value="C:membrane"/>
    <property type="evidence" value="ECO:0007669"/>
    <property type="project" value="TreeGrafter"/>
</dbReference>
<dbReference type="CDD" id="cd10917">
    <property type="entry name" value="CE4_NodB_like_6s_7s"/>
    <property type="match status" value="1"/>
</dbReference>
<sequence length="263" mass="29642">MNLKATRFIALFILTGTILGSSTSWAYAKPVKKNRQYYEERGEIVWEVPTQDKLIALTFDDGPDPVQTPQILALLKQYHAKGTFFVLGKWAEKFPDIVMQEQREGHEIANHTFAHTYAVRSTTADKYLKDMQEAEASIVNAGAERPLLFRPPGGYYNDMVIQAAKQKGYTIVLWSWHQDTRDWALPGVSAITNKVLNNARNGDIVLFHDKVESKSHTIDALRMILPKLQEQGYQFVTVSELLAVKAREAAKGGVSSSLPRKHP</sequence>
<dbReference type="GO" id="GO:0046872">
    <property type="term" value="F:metal ion binding"/>
    <property type="evidence" value="ECO:0007669"/>
    <property type="project" value="UniProtKB-KW"/>
</dbReference>
<evidence type="ECO:0000256" key="1">
    <source>
        <dbReference type="ARBA" id="ARBA00022723"/>
    </source>
</evidence>
<accession>A0A1G5L9N6</accession>
<keyword evidence="6" id="KW-1185">Reference proteome</keyword>
<organism evidence="5 6">
    <name type="scientific">Paenibacillus polysaccharolyticus</name>
    <dbReference type="NCBI Taxonomy" id="582692"/>
    <lineage>
        <taxon>Bacteria</taxon>
        <taxon>Bacillati</taxon>
        <taxon>Bacillota</taxon>
        <taxon>Bacilli</taxon>
        <taxon>Bacillales</taxon>
        <taxon>Paenibacillaceae</taxon>
        <taxon>Paenibacillus</taxon>
    </lineage>
</organism>
<feature type="signal peptide" evidence="3">
    <location>
        <begin position="1"/>
        <end position="26"/>
    </location>
</feature>
<dbReference type="STRING" id="582692.SAMN05720606_12243"/>
<dbReference type="EMBL" id="FMVM01000022">
    <property type="protein sequence ID" value="SCZ09526.1"/>
    <property type="molecule type" value="Genomic_DNA"/>
</dbReference>
<keyword evidence="3" id="KW-0732">Signal</keyword>
<proteinExistence type="predicted"/>
<dbReference type="Proteomes" id="UP000198538">
    <property type="component" value="Unassembled WGS sequence"/>
</dbReference>
<dbReference type="PROSITE" id="PS51677">
    <property type="entry name" value="NODB"/>
    <property type="match status" value="1"/>
</dbReference>
<dbReference type="InterPro" id="IPR011330">
    <property type="entry name" value="Glyco_hydro/deAcase_b/a-brl"/>
</dbReference>
<evidence type="ECO:0000256" key="3">
    <source>
        <dbReference type="SAM" id="SignalP"/>
    </source>
</evidence>
<feature type="domain" description="NodB homology" evidence="4">
    <location>
        <begin position="53"/>
        <end position="236"/>
    </location>
</feature>
<evidence type="ECO:0000313" key="6">
    <source>
        <dbReference type="Proteomes" id="UP000198538"/>
    </source>
</evidence>
<dbReference type="SUPFAM" id="SSF88713">
    <property type="entry name" value="Glycoside hydrolase/deacetylase"/>
    <property type="match status" value="1"/>
</dbReference>